<evidence type="ECO:0000256" key="3">
    <source>
        <dbReference type="ARBA" id="ARBA00022741"/>
    </source>
</evidence>
<name>A0A2A3YQA3_BREAU</name>
<dbReference type="EMBL" id="FXZG01000018">
    <property type="protein sequence ID" value="SMX94849.1"/>
    <property type="molecule type" value="Genomic_DNA"/>
</dbReference>
<dbReference type="InterPro" id="IPR029047">
    <property type="entry name" value="HSP70_peptide-bd_sf"/>
</dbReference>
<dbReference type="PRINTS" id="PR00301">
    <property type="entry name" value="HEATSHOCK70"/>
</dbReference>
<reference evidence="8 10" key="1">
    <citation type="journal article" date="2017" name="Elife">
        <title>Extensive horizontal gene transfer in cheese-associated bacteria.</title>
        <authorList>
            <person name="Bonham K.S."/>
            <person name="Wolfe B.E."/>
            <person name="Dutton R.J."/>
        </authorList>
    </citation>
    <scope>NUCLEOTIDE SEQUENCE [LARGE SCALE GENOMIC DNA]</scope>
    <source>
        <strain evidence="8 10">962_8</strain>
    </source>
</reference>
<dbReference type="RefSeq" id="WP_096179033.1">
    <property type="nucleotide sequence ID" value="NZ_FXZG01000018.1"/>
</dbReference>
<accession>A0A2A3YQA3</accession>
<organism evidence="8 10">
    <name type="scientific">Brevibacterium aurantiacum</name>
    <dbReference type="NCBI Taxonomy" id="273384"/>
    <lineage>
        <taxon>Bacteria</taxon>
        <taxon>Bacillati</taxon>
        <taxon>Actinomycetota</taxon>
        <taxon>Actinomycetes</taxon>
        <taxon>Micrococcales</taxon>
        <taxon>Brevibacteriaceae</taxon>
        <taxon>Brevibacterium</taxon>
    </lineage>
</organism>
<gene>
    <name evidence="9" type="ORF">BAUR920_02814</name>
    <name evidence="8" type="ORF">CIK65_17440</name>
</gene>
<evidence type="ECO:0000256" key="7">
    <source>
        <dbReference type="RuleBase" id="RU003322"/>
    </source>
</evidence>
<dbReference type="Gene3D" id="3.30.420.40">
    <property type="match status" value="2"/>
</dbReference>
<reference evidence="11" key="3">
    <citation type="submission" date="2017-03" db="EMBL/GenBank/DDBJ databases">
        <authorList>
            <person name="Monnet C."/>
        </authorList>
    </citation>
    <scope>NUCLEOTIDE SEQUENCE [LARGE SCALE GENOMIC DNA]</scope>
    <source>
        <strain evidence="11">CNRZ 920</strain>
    </source>
</reference>
<dbReference type="GO" id="GO:0140662">
    <property type="term" value="F:ATP-dependent protein folding chaperone"/>
    <property type="evidence" value="ECO:0007669"/>
    <property type="project" value="InterPro"/>
</dbReference>
<dbReference type="FunFam" id="3.30.420.40:FF:000545">
    <property type="entry name" value="Endoplasmic reticulum chaperone BiP"/>
    <property type="match status" value="1"/>
</dbReference>
<evidence type="ECO:0000256" key="2">
    <source>
        <dbReference type="ARBA" id="ARBA00022553"/>
    </source>
</evidence>
<reference evidence="9" key="2">
    <citation type="submission" date="2017-03" db="EMBL/GenBank/DDBJ databases">
        <authorList>
            <person name="Afonso C.L."/>
            <person name="Miller P.J."/>
            <person name="Scott M.A."/>
            <person name="Spackman E."/>
            <person name="Goraichik I."/>
            <person name="Dimitrov K.M."/>
            <person name="Suarez D.L."/>
            <person name="Swayne D.E."/>
        </authorList>
    </citation>
    <scope>NUCLEOTIDE SEQUENCE [LARGE SCALE GENOMIC DNA]</scope>
    <source>
        <strain evidence="9">CNRZ 920</strain>
    </source>
</reference>
<comment type="similarity">
    <text evidence="1 7">Belongs to the heat shock protein 70 family.</text>
</comment>
<keyword evidence="6" id="KW-0143">Chaperone</keyword>
<dbReference type="Proteomes" id="UP000234289">
    <property type="component" value="Unassembled WGS sequence"/>
</dbReference>
<dbReference type="PROSITE" id="PS00297">
    <property type="entry name" value="HSP70_1"/>
    <property type="match status" value="1"/>
</dbReference>
<dbReference type="PROSITE" id="PS01036">
    <property type="entry name" value="HSP70_3"/>
    <property type="match status" value="1"/>
</dbReference>
<evidence type="ECO:0000313" key="9">
    <source>
        <dbReference type="EMBL" id="SMX94849.1"/>
    </source>
</evidence>
<evidence type="ECO:0000313" key="10">
    <source>
        <dbReference type="Proteomes" id="UP000218620"/>
    </source>
</evidence>
<evidence type="ECO:0000256" key="5">
    <source>
        <dbReference type="ARBA" id="ARBA00023016"/>
    </source>
</evidence>
<dbReference type="InterPro" id="IPR018181">
    <property type="entry name" value="Heat_shock_70_CS"/>
</dbReference>
<dbReference type="InterPro" id="IPR013126">
    <property type="entry name" value="Hsp_70_fam"/>
</dbReference>
<keyword evidence="3 7" id="KW-0547">Nucleotide-binding</keyword>
<dbReference type="EMBL" id="NRGQ01000031">
    <property type="protein sequence ID" value="PCC41477.1"/>
    <property type="molecule type" value="Genomic_DNA"/>
</dbReference>
<protein>
    <submittedName>
        <fullName evidence="8 9">Molecular chaperone DnaK</fullName>
    </submittedName>
</protein>
<dbReference type="InterPro" id="IPR043129">
    <property type="entry name" value="ATPase_NBD"/>
</dbReference>
<dbReference type="Proteomes" id="UP000218620">
    <property type="component" value="Unassembled WGS sequence"/>
</dbReference>
<dbReference type="Gene3D" id="2.60.34.10">
    <property type="entry name" value="Substrate Binding Domain Of DNAk, Chain A, domain 1"/>
    <property type="match status" value="1"/>
</dbReference>
<evidence type="ECO:0000256" key="6">
    <source>
        <dbReference type="ARBA" id="ARBA00023186"/>
    </source>
</evidence>
<dbReference type="AlphaFoldDB" id="A0A2A3YQA3"/>
<dbReference type="Pfam" id="PF00012">
    <property type="entry name" value="HSP70"/>
    <property type="match status" value="2"/>
</dbReference>
<accession>A0A2H1K5C7</accession>
<dbReference type="GO" id="GO:0005524">
    <property type="term" value="F:ATP binding"/>
    <property type="evidence" value="ECO:0007669"/>
    <property type="project" value="UniProtKB-KW"/>
</dbReference>
<keyword evidence="4 7" id="KW-0067">ATP-binding</keyword>
<evidence type="ECO:0000256" key="4">
    <source>
        <dbReference type="ARBA" id="ARBA00022840"/>
    </source>
</evidence>
<dbReference type="PROSITE" id="PS00329">
    <property type="entry name" value="HSP70_2"/>
    <property type="match status" value="1"/>
</dbReference>
<sequence length="532" mass="57207">MSEPVYGIDLGTTYSAIARINDLGGAEIIKNFEGDDTTPSAVYFEGPGEAIVGTEAKRVAPTDPDNACLLIKRHMGTEYPQEFQGETYSPEAISSMVIKELVNAANNQTGESSDKVVITVPAYFGVKERESTRQSGQMAGVDVVGIVTEPVAAALSIGASSDKDETILVYDLGGGTFDTTIMQISNGSVKVVSVDGNRELGGADWDSILFDLVVEKFIEMADLGDDDPRYDEDFALDLRLEIETLKKTLSRRESASVRVAYDGEKATIQVTRDEFEQATRHLILQTIQISERALAAAQEKDSSIVIDRVLLVGGSSRMPMVTESLKEHLDWDAQDTEFDLAVAKGAAIYGQAAIDEVLATGDEESPAEVSEDAPARAFFPGSAAKLNIVNVLSRGVGCGLLRQDDHDEHFVSFLVHANDQIPCSAEPLKASAVKDGQTKINVTMYEQGGEQESDAIDDNSLLKETQLELPEPIDRGDPIDVTLEVSSEGLATMVVTDATSGKSIQLEAMLSVLSHEQVAEETAKVSAMALRS</sequence>
<proteinExistence type="inferred from homology"/>
<dbReference type="CDD" id="cd24029">
    <property type="entry name" value="ASKHA_NBD_HSP70_DnaK_HscA_HscC"/>
    <property type="match status" value="1"/>
</dbReference>
<keyword evidence="2" id="KW-0597">Phosphoprotein</keyword>
<evidence type="ECO:0000313" key="11">
    <source>
        <dbReference type="Proteomes" id="UP000234289"/>
    </source>
</evidence>
<dbReference type="SUPFAM" id="SSF53067">
    <property type="entry name" value="Actin-like ATPase domain"/>
    <property type="match status" value="2"/>
</dbReference>
<dbReference type="Gene3D" id="3.90.640.10">
    <property type="entry name" value="Actin, Chain A, domain 4"/>
    <property type="match status" value="1"/>
</dbReference>
<dbReference type="PANTHER" id="PTHR19375">
    <property type="entry name" value="HEAT SHOCK PROTEIN 70KDA"/>
    <property type="match status" value="1"/>
</dbReference>
<dbReference type="SUPFAM" id="SSF100920">
    <property type="entry name" value="Heat shock protein 70kD (HSP70), peptide-binding domain"/>
    <property type="match status" value="1"/>
</dbReference>
<keyword evidence="5" id="KW-0346">Stress response</keyword>
<evidence type="ECO:0000256" key="1">
    <source>
        <dbReference type="ARBA" id="ARBA00007381"/>
    </source>
</evidence>
<evidence type="ECO:0000313" key="8">
    <source>
        <dbReference type="EMBL" id="PCC41477.1"/>
    </source>
</evidence>